<dbReference type="AlphaFoldDB" id="A0A2I0I4J7"/>
<evidence type="ECO:0000313" key="3">
    <source>
        <dbReference type="EMBL" id="PKI38935.1"/>
    </source>
</evidence>
<comment type="caution">
    <text evidence="3">The sequence shown here is derived from an EMBL/GenBank/DDBJ whole genome shotgun (WGS) entry which is preliminary data.</text>
</comment>
<gene>
    <name evidence="3" type="ORF">CRG98_040674</name>
</gene>
<organism evidence="3 4">
    <name type="scientific">Punica granatum</name>
    <name type="common">Pomegranate</name>
    <dbReference type="NCBI Taxonomy" id="22663"/>
    <lineage>
        <taxon>Eukaryota</taxon>
        <taxon>Viridiplantae</taxon>
        <taxon>Streptophyta</taxon>
        <taxon>Embryophyta</taxon>
        <taxon>Tracheophyta</taxon>
        <taxon>Spermatophyta</taxon>
        <taxon>Magnoliopsida</taxon>
        <taxon>eudicotyledons</taxon>
        <taxon>Gunneridae</taxon>
        <taxon>Pentapetalae</taxon>
        <taxon>rosids</taxon>
        <taxon>malvids</taxon>
        <taxon>Myrtales</taxon>
        <taxon>Lythraceae</taxon>
        <taxon>Punica</taxon>
    </lineage>
</organism>
<feature type="region of interest" description="Disordered" evidence="1">
    <location>
        <begin position="30"/>
        <end position="87"/>
    </location>
</feature>
<accession>A0A2I0I4J7</accession>
<feature type="signal peptide" evidence="2">
    <location>
        <begin position="1"/>
        <end position="25"/>
    </location>
</feature>
<dbReference type="Proteomes" id="UP000233551">
    <property type="component" value="Unassembled WGS sequence"/>
</dbReference>
<evidence type="ECO:0000256" key="2">
    <source>
        <dbReference type="SAM" id="SignalP"/>
    </source>
</evidence>
<feature type="chain" id="PRO_5014154197" evidence="2">
    <location>
        <begin position="26"/>
        <end position="110"/>
    </location>
</feature>
<evidence type="ECO:0000313" key="4">
    <source>
        <dbReference type="Proteomes" id="UP000233551"/>
    </source>
</evidence>
<dbReference type="EMBL" id="PGOL01003960">
    <property type="protein sequence ID" value="PKI38935.1"/>
    <property type="molecule type" value="Genomic_DNA"/>
</dbReference>
<name>A0A2I0I4J7_PUNGR</name>
<proteinExistence type="predicted"/>
<keyword evidence="2" id="KW-0732">Signal</keyword>
<reference evidence="3 4" key="1">
    <citation type="submission" date="2017-11" db="EMBL/GenBank/DDBJ databases">
        <title>De-novo sequencing of pomegranate (Punica granatum L.) genome.</title>
        <authorList>
            <person name="Akparov Z."/>
            <person name="Amiraslanov A."/>
            <person name="Hajiyeva S."/>
            <person name="Abbasov M."/>
            <person name="Kaur K."/>
            <person name="Hamwieh A."/>
            <person name="Solovyev V."/>
            <person name="Salamov A."/>
            <person name="Braich B."/>
            <person name="Kosarev P."/>
            <person name="Mahmoud A."/>
            <person name="Hajiyev E."/>
            <person name="Babayeva S."/>
            <person name="Izzatullayeva V."/>
            <person name="Mammadov A."/>
            <person name="Mammadov A."/>
            <person name="Sharifova S."/>
            <person name="Ojaghi J."/>
            <person name="Eynullazada K."/>
            <person name="Bayramov B."/>
            <person name="Abdulazimova A."/>
            <person name="Shahmuradov I."/>
        </authorList>
    </citation>
    <scope>NUCLEOTIDE SEQUENCE [LARGE SCALE GENOMIC DNA]</scope>
    <source>
        <strain evidence="4">cv. AG2017</strain>
        <tissue evidence="3">Leaf</tissue>
    </source>
</reference>
<feature type="compositionally biased region" description="Low complexity" evidence="1">
    <location>
        <begin position="62"/>
        <end position="81"/>
    </location>
</feature>
<sequence length="110" mass="11944">MGSSTGNEKAIAYILLHYFLFLSQARRQQPSSRHRASPALWPNSATVQQPARPNNGLIRPNSDSSGSPLASPSSAQSSPSAQFGPISPESQSVQRLFIYLFTESPLNFPN</sequence>
<keyword evidence="4" id="KW-1185">Reference proteome</keyword>
<protein>
    <submittedName>
        <fullName evidence="3">Uncharacterized protein</fullName>
    </submittedName>
</protein>
<feature type="compositionally biased region" description="Polar residues" evidence="1">
    <location>
        <begin position="43"/>
        <end position="52"/>
    </location>
</feature>
<evidence type="ECO:0000256" key="1">
    <source>
        <dbReference type="SAM" id="MobiDB-lite"/>
    </source>
</evidence>